<dbReference type="InterPro" id="IPR002401">
    <property type="entry name" value="Cyt_P450_E_grp-I"/>
</dbReference>
<keyword evidence="3 5" id="KW-0479">Metal-binding</keyword>
<dbReference type="GO" id="GO:0005506">
    <property type="term" value="F:iron ion binding"/>
    <property type="evidence" value="ECO:0007669"/>
    <property type="project" value="InterPro"/>
</dbReference>
<evidence type="ECO:0000256" key="2">
    <source>
        <dbReference type="ARBA" id="ARBA00022617"/>
    </source>
</evidence>
<evidence type="ECO:0000313" key="6">
    <source>
        <dbReference type="EMBL" id="KAK3209952.1"/>
    </source>
</evidence>
<evidence type="ECO:0000313" key="7">
    <source>
        <dbReference type="Proteomes" id="UP001280581"/>
    </source>
</evidence>
<dbReference type="GO" id="GO:0016705">
    <property type="term" value="F:oxidoreductase activity, acting on paired donors, with incorporation or reduction of molecular oxygen"/>
    <property type="evidence" value="ECO:0007669"/>
    <property type="project" value="InterPro"/>
</dbReference>
<dbReference type="InterPro" id="IPR001128">
    <property type="entry name" value="Cyt_P450"/>
</dbReference>
<evidence type="ECO:0008006" key="8">
    <source>
        <dbReference type="Google" id="ProtNLM"/>
    </source>
</evidence>
<comment type="similarity">
    <text evidence="1">Belongs to the cytochrome P450 family.</text>
</comment>
<evidence type="ECO:0000256" key="5">
    <source>
        <dbReference type="PIRSR" id="PIRSR602401-1"/>
    </source>
</evidence>
<dbReference type="PANTHER" id="PTHR24304">
    <property type="entry name" value="CYTOCHROME P450 FAMILY 7"/>
    <property type="match status" value="1"/>
</dbReference>
<evidence type="ECO:0000256" key="4">
    <source>
        <dbReference type="ARBA" id="ARBA00023004"/>
    </source>
</evidence>
<dbReference type="Gene3D" id="1.10.630.10">
    <property type="entry name" value="Cytochrome P450"/>
    <property type="match status" value="1"/>
</dbReference>
<comment type="caution">
    <text evidence="6">The sequence shown here is derived from an EMBL/GenBank/DDBJ whole genome shotgun (WGS) entry which is preliminary data.</text>
</comment>
<dbReference type="PANTHER" id="PTHR24304:SF2">
    <property type="entry name" value="24-HYDROXYCHOLESTEROL 7-ALPHA-HYDROXYLASE"/>
    <property type="match status" value="1"/>
</dbReference>
<accession>A0AAN6M1F9</accession>
<protein>
    <recommendedName>
        <fullName evidence="8">Cytochrome P450</fullName>
    </recommendedName>
</protein>
<name>A0AAN6M1F9_9PLEO</name>
<dbReference type="Pfam" id="PF00067">
    <property type="entry name" value="p450"/>
    <property type="match status" value="1"/>
</dbReference>
<dbReference type="EMBL" id="WVTA01000005">
    <property type="protein sequence ID" value="KAK3209952.1"/>
    <property type="molecule type" value="Genomic_DNA"/>
</dbReference>
<dbReference type="InterPro" id="IPR050529">
    <property type="entry name" value="CYP450_sterol_14alpha_dmase"/>
</dbReference>
<dbReference type="Proteomes" id="UP001280581">
    <property type="component" value="Unassembled WGS sequence"/>
</dbReference>
<dbReference type="SUPFAM" id="SSF48264">
    <property type="entry name" value="Cytochrome P450"/>
    <property type="match status" value="1"/>
</dbReference>
<dbReference type="GO" id="GO:0008395">
    <property type="term" value="F:steroid hydroxylase activity"/>
    <property type="evidence" value="ECO:0007669"/>
    <property type="project" value="TreeGrafter"/>
</dbReference>
<keyword evidence="2 5" id="KW-0349">Heme</keyword>
<dbReference type="PRINTS" id="PR00463">
    <property type="entry name" value="EP450I"/>
</dbReference>
<gene>
    <name evidence="6" type="ORF">GRF29_44g1159581</name>
</gene>
<feature type="binding site" description="axial binding residue" evidence="5">
    <location>
        <position position="425"/>
    </location>
    <ligand>
        <name>heme</name>
        <dbReference type="ChEBI" id="CHEBI:30413"/>
    </ligand>
    <ligandPart>
        <name>Fe</name>
        <dbReference type="ChEBI" id="CHEBI:18248"/>
    </ligandPart>
</feature>
<sequence>MSLGSNAVFGVKILGHTLYVLTGRQNVATIRKHKGNITDPGVHEFCLTRVFGVGQKAVNVYSSDNSGIQTKPAAASSVAPHNRVDYHTHKTFLKIFSGEGLNTMFKRWHVSFSRRLDDLRIENQWTEGPDLEGFWMPSLVASLNEAIAGPVLESVNPMFTKNFMEFYPYAHSLMRGLPKWLIPRAIHLRNTLMRDFSTWHSIARAFFQDSDIEEDNTDRWWGLSAIRDRQRLFSKVDNWDHSTLASLDFGLLWGANLNSHMAAIWMIIEIYKDANLLERVRGELSTMTTAPSERTQWIEELGKLPLLQSIYAEVLRLRTGVQTVFRDNRNDLQVNDWCFPKKSLIIVPTMDAHHDSTYWNTKNGLHPTNRFWSDRFLAYPGDPSSGPSREVDPTIRMGAGQQGPRYVSASSSDAWIPYGVGERACPGRHFARREMLAFCAIIVENFDIELPLLSKHGYVPANNTFYGLGVLRPKTSIPFRIKRRS</sequence>
<reference evidence="6 7" key="1">
    <citation type="submission" date="2021-02" db="EMBL/GenBank/DDBJ databases">
        <title>Genome assembly of Pseudopithomyces chartarum.</title>
        <authorList>
            <person name="Jauregui R."/>
            <person name="Singh J."/>
            <person name="Voisey C."/>
        </authorList>
    </citation>
    <scope>NUCLEOTIDE SEQUENCE [LARGE SCALE GENOMIC DNA]</scope>
    <source>
        <strain evidence="6 7">AGR01</strain>
    </source>
</reference>
<keyword evidence="7" id="KW-1185">Reference proteome</keyword>
<proteinExistence type="inferred from homology"/>
<dbReference type="AlphaFoldDB" id="A0AAN6M1F9"/>
<evidence type="ECO:0000256" key="1">
    <source>
        <dbReference type="ARBA" id="ARBA00010617"/>
    </source>
</evidence>
<keyword evidence="4 5" id="KW-0408">Iron</keyword>
<evidence type="ECO:0000256" key="3">
    <source>
        <dbReference type="ARBA" id="ARBA00022723"/>
    </source>
</evidence>
<dbReference type="InterPro" id="IPR036396">
    <property type="entry name" value="Cyt_P450_sf"/>
</dbReference>
<comment type="cofactor">
    <cofactor evidence="5">
        <name>heme</name>
        <dbReference type="ChEBI" id="CHEBI:30413"/>
    </cofactor>
</comment>
<dbReference type="GO" id="GO:0020037">
    <property type="term" value="F:heme binding"/>
    <property type="evidence" value="ECO:0007669"/>
    <property type="project" value="InterPro"/>
</dbReference>
<organism evidence="6 7">
    <name type="scientific">Pseudopithomyces chartarum</name>
    <dbReference type="NCBI Taxonomy" id="1892770"/>
    <lineage>
        <taxon>Eukaryota</taxon>
        <taxon>Fungi</taxon>
        <taxon>Dikarya</taxon>
        <taxon>Ascomycota</taxon>
        <taxon>Pezizomycotina</taxon>
        <taxon>Dothideomycetes</taxon>
        <taxon>Pleosporomycetidae</taxon>
        <taxon>Pleosporales</taxon>
        <taxon>Massarineae</taxon>
        <taxon>Didymosphaeriaceae</taxon>
        <taxon>Pseudopithomyces</taxon>
    </lineage>
</organism>